<keyword evidence="6" id="KW-0862">Zinc</keyword>
<dbReference type="InterPro" id="IPR031127">
    <property type="entry name" value="E3_UB_ligase_RBR"/>
</dbReference>
<evidence type="ECO:0000256" key="5">
    <source>
        <dbReference type="ARBA" id="ARBA00022786"/>
    </source>
</evidence>
<evidence type="ECO:0000313" key="10">
    <source>
        <dbReference type="Proteomes" id="UP000651452"/>
    </source>
</evidence>
<keyword evidence="3" id="KW-0677">Repeat</keyword>
<keyword evidence="10" id="KW-1185">Reference proteome</keyword>
<evidence type="ECO:0000256" key="7">
    <source>
        <dbReference type="SAM" id="MobiDB-lite"/>
    </source>
</evidence>
<comment type="caution">
    <text evidence="9">The sequence shown here is derived from an EMBL/GenBank/DDBJ whole genome shotgun (WGS) entry which is preliminary data.</text>
</comment>
<feature type="compositionally biased region" description="Basic and acidic residues" evidence="7">
    <location>
        <begin position="228"/>
        <end position="241"/>
    </location>
</feature>
<dbReference type="GO" id="GO:0004842">
    <property type="term" value="F:ubiquitin-protein transferase activity"/>
    <property type="evidence" value="ECO:0007669"/>
    <property type="project" value="InterPro"/>
</dbReference>
<evidence type="ECO:0000256" key="4">
    <source>
        <dbReference type="ARBA" id="ARBA00022771"/>
    </source>
</evidence>
<accession>A0A8H7MKD9</accession>
<dbReference type="PROSITE" id="PS51873">
    <property type="entry name" value="TRIAD"/>
    <property type="match status" value="1"/>
</dbReference>
<feature type="compositionally biased region" description="Basic and acidic residues" evidence="7">
    <location>
        <begin position="258"/>
        <end position="271"/>
    </location>
</feature>
<keyword evidence="4" id="KW-0863">Zinc-finger</keyword>
<dbReference type="Proteomes" id="UP000651452">
    <property type="component" value="Unassembled WGS sequence"/>
</dbReference>
<dbReference type="SUPFAM" id="SSF57850">
    <property type="entry name" value="RING/U-box"/>
    <property type="match status" value="1"/>
</dbReference>
<feature type="compositionally biased region" description="Basic and acidic residues" evidence="7">
    <location>
        <begin position="329"/>
        <end position="342"/>
    </location>
</feature>
<evidence type="ECO:0000256" key="3">
    <source>
        <dbReference type="ARBA" id="ARBA00022737"/>
    </source>
</evidence>
<dbReference type="PANTHER" id="PTHR11685">
    <property type="entry name" value="RBR FAMILY RING FINGER AND IBR DOMAIN-CONTAINING"/>
    <property type="match status" value="1"/>
</dbReference>
<feature type="region of interest" description="Disordered" evidence="7">
    <location>
        <begin position="220"/>
        <end position="271"/>
    </location>
</feature>
<dbReference type="GO" id="GO:0016567">
    <property type="term" value="P:protein ubiquitination"/>
    <property type="evidence" value="ECO:0007669"/>
    <property type="project" value="InterPro"/>
</dbReference>
<gene>
    <name evidence="9" type="ORF">EKO04_003733</name>
</gene>
<feature type="region of interest" description="Disordered" evidence="7">
    <location>
        <begin position="472"/>
        <end position="527"/>
    </location>
</feature>
<keyword evidence="5" id="KW-0833">Ubl conjugation pathway</keyword>
<dbReference type="Gene3D" id="1.20.120.1750">
    <property type="match status" value="1"/>
</dbReference>
<dbReference type="AlphaFoldDB" id="A0A8H7MKD9"/>
<keyword evidence="2" id="KW-0479">Metal-binding</keyword>
<evidence type="ECO:0000256" key="2">
    <source>
        <dbReference type="ARBA" id="ARBA00022723"/>
    </source>
</evidence>
<dbReference type="OrthoDB" id="10009520at2759"/>
<dbReference type="InterPro" id="IPR044066">
    <property type="entry name" value="TRIAD_supradom"/>
</dbReference>
<feature type="region of interest" description="Disordered" evidence="7">
    <location>
        <begin position="305"/>
        <end position="375"/>
    </location>
</feature>
<name>A0A8H7MKD9_9PLEO</name>
<reference evidence="9" key="2">
    <citation type="submission" date="2020-09" db="EMBL/GenBank/DDBJ databases">
        <title>Reference genome assembly for Australian Ascochyta lentis isolate Al4.</title>
        <authorList>
            <person name="Lee R.C."/>
            <person name="Farfan-Caceres L.M."/>
            <person name="Debler J.W."/>
            <person name="Williams A.H."/>
            <person name="Henares B.M."/>
        </authorList>
    </citation>
    <scope>NUCLEOTIDE SEQUENCE</scope>
    <source>
        <strain evidence="9">Al4</strain>
    </source>
</reference>
<dbReference type="GO" id="GO:0008270">
    <property type="term" value="F:zinc ion binding"/>
    <property type="evidence" value="ECO:0007669"/>
    <property type="project" value="UniProtKB-KW"/>
</dbReference>
<dbReference type="Pfam" id="PF22191">
    <property type="entry name" value="IBR_1"/>
    <property type="match status" value="1"/>
</dbReference>
<evidence type="ECO:0000256" key="6">
    <source>
        <dbReference type="ARBA" id="ARBA00022833"/>
    </source>
</evidence>
<evidence type="ECO:0000256" key="1">
    <source>
        <dbReference type="ARBA" id="ARBA00022679"/>
    </source>
</evidence>
<keyword evidence="1" id="KW-0808">Transferase</keyword>
<feature type="compositionally biased region" description="Acidic residues" evidence="7">
    <location>
        <begin position="242"/>
        <end position="257"/>
    </location>
</feature>
<protein>
    <recommendedName>
        <fullName evidence="8">RING-type domain-containing protein</fullName>
    </recommendedName>
</protein>
<feature type="compositionally biased region" description="Polar residues" evidence="7">
    <location>
        <begin position="481"/>
        <end position="505"/>
    </location>
</feature>
<evidence type="ECO:0000313" key="9">
    <source>
        <dbReference type="EMBL" id="KAF9698140.1"/>
    </source>
</evidence>
<feature type="compositionally biased region" description="Acidic residues" evidence="7">
    <location>
        <begin position="311"/>
        <end position="328"/>
    </location>
</feature>
<feature type="domain" description="RING-type" evidence="8">
    <location>
        <begin position="1"/>
        <end position="212"/>
    </location>
</feature>
<reference evidence="9" key="1">
    <citation type="submission" date="2018-12" db="EMBL/GenBank/DDBJ databases">
        <authorList>
            <person name="Syme R.A."/>
            <person name="Farfan-Caceres L."/>
            <person name="Lichtenzveig J."/>
        </authorList>
    </citation>
    <scope>NUCLEOTIDE SEQUENCE</scope>
    <source>
        <strain evidence="9">Al4</strain>
    </source>
</reference>
<dbReference type="EMBL" id="RZGK01000006">
    <property type="protein sequence ID" value="KAF9698140.1"/>
    <property type="molecule type" value="Genomic_DNA"/>
</dbReference>
<proteinExistence type="predicted"/>
<organism evidence="9 10">
    <name type="scientific">Ascochyta lentis</name>
    <dbReference type="NCBI Taxonomy" id="205686"/>
    <lineage>
        <taxon>Eukaryota</taxon>
        <taxon>Fungi</taxon>
        <taxon>Dikarya</taxon>
        <taxon>Ascomycota</taxon>
        <taxon>Pezizomycotina</taxon>
        <taxon>Dothideomycetes</taxon>
        <taxon>Pleosporomycetidae</taxon>
        <taxon>Pleosporales</taxon>
        <taxon>Pleosporineae</taxon>
        <taxon>Didymellaceae</taxon>
        <taxon>Ascochyta</taxon>
    </lineage>
</organism>
<dbReference type="CDD" id="cd22584">
    <property type="entry name" value="Rcat_RBR_unk"/>
    <property type="match status" value="1"/>
</dbReference>
<sequence length="527" mass="58721">MAKACVICGGDESSGEQLLQAPCQYHWVCTDDVGSFFERATENESLYPPKCCGQIFLLDLYEVHVPFDVQWAYQMKEQGEYSVMAKYRVYCASPACSKFLSPATHVKNASANVTYAICQDDACAKLTCTSCKTLLDGVEGHACEQNEDYKKFKQTATEKGFQECPTCASTVELAEACNHITCECGTEFCYVCGEQWPGTHGCPHYGPATYDEEGYNQEGFHRTTGLNREGRTRREQRRIDQAEGDDSDEEDDDEEGEENAHLDQPEWEILQHVDPDLRATFAALPREDREMFLVNLQIQLLEERGITFRDPEEDGEENGGDEEEDDDRDHDAEENEHNHEGENNSGQNGDPEHVPDPAVQGGNVADVQDRPDMGSEAARAAMDGMTVGQYISRLIEDNGTNEGEWEAAVRTASPEKVGDMLQKMLLHVALETVPRETIRGAFEILDAEHPENAEIANFVFLLSRFDHPLDLNSIEQDENPGVSSTTTSSDENQPTTPMDIDSTTGEAEEERPGWKGPPGGWPDDEEL</sequence>
<evidence type="ECO:0000259" key="8">
    <source>
        <dbReference type="PROSITE" id="PS51873"/>
    </source>
</evidence>